<protein>
    <submittedName>
        <fullName evidence="1">Uncharacterized protein</fullName>
    </submittedName>
</protein>
<name>A0ABR8N9N9_9ACTN</name>
<dbReference type="RefSeq" id="WP_191194089.1">
    <property type="nucleotide sequence ID" value="NZ_JACXYZ010000001.1"/>
</dbReference>
<dbReference type="Proteomes" id="UP000618818">
    <property type="component" value="Unassembled WGS sequence"/>
</dbReference>
<evidence type="ECO:0000313" key="2">
    <source>
        <dbReference type="Proteomes" id="UP000618818"/>
    </source>
</evidence>
<keyword evidence="2" id="KW-1185">Reference proteome</keyword>
<sequence length="162" mass="17822">MPVNLSPRSLQTALAALKMTSSDVDAWLYLVDTCQPEVIIEAAKAWAWEGIPGPDAIRWHQAGWLPAPSVPWWLKGFSPEQASFVSSRFKTLGLEAPQVQDWLYSPLLPDDIVLCAAVGVSSLRDAMEIVSRFDRDLSLRGCLTVQAAMNGTDVRALNGTRR</sequence>
<reference evidence="1 2" key="1">
    <citation type="submission" date="2020-09" db="EMBL/GenBank/DDBJ databases">
        <title>novel species in genus Nocardioides.</title>
        <authorList>
            <person name="Zhang G."/>
        </authorList>
    </citation>
    <scope>NUCLEOTIDE SEQUENCE [LARGE SCALE GENOMIC DNA]</scope>
    <source>
        <strain evidence="1 2">KCTC 39551</strain>
    </source>
</reference>
<proteinExistence type="predicted"/>
<comment type="caution">
    <text evidence="1">The sequence shown here is derived from an EMBL/GenBank/DDBJ whole genome shotgun (WGS) entry which is preliminary data.</text>
</comment>
<accession>A0ABR8N9N9</accession>
<gene>
    <name evidence="1" type="ORF">IEZ26_06710</name>
</gene>
<organism evidence="1 2">
    <name type="scientific">Nocardioides cavernae</name>
    <dbReference type="NCBI Taxonomy" id="1921566"/>
    <lineage>
        <taxon>Bacteria</taxon>
        <taxon>Bacillati</taxon>
        <taxon>Actinomycetota</taxon>
        <taxon>Actinomycetes</taxon>
        <taxon>Propionibacteriales</taxon>
        <taxon>Nocardioidaceae</taxon>
        <taxon>Nocardioides</taxon>
    </lineage>
</organism>
<evidence type="ECO:0000313" key="1">
    <source>
        <dbReference type="EMBL" id="MBD3924307.1"/>
    </source>
</evidence>
<dbReference type="EMBL" id="JACXYZ010000001">
    <property type="protein sequence ID" value="MBD3924307.1"/>
    <property type="molecule type" value="Genomic_DNA"/>
</dbReference>